<dbReference type="AlphaFoldDB" id="A0A081RLB4"/>
<gene>
    <name evidence="2" type="ORF">AAA799N04_01601</name>
</gene>
<protein>
    <submittedName>
        <fullName evidence="2">Putative AbrB family transcriptional regulator protein</fullName>
    </submittedName>
</protein>
<evidence type="ECO:0000313" key="2">
    <source>
        <dbReference type="EMBL" id="KEQ55987.1"/>
    </source>
</evidence>
<organism evidence="2 3">
    <name type="scientific">Marine Group I thaumarchaeote SCGC AAA799-N04</name>
    <dbReference type="NCBI Taxonomy" id="1502293"/>
    <lineage>
        <taxon>Archaea</taxon>
        <taxon>Nitrososphaerota</taxon>
        <taxon>Marine Group I</taxon>
    </lineage>
</organism>
<dbReference type="GO" id="GO:0003677">
    <property type="term" value="F:DNA binding"/>
    <property type="evidence" value="ECO:0007669"/>
    <property type="project" value="InterPro"/>
</dbReference>
<sequence length="56" mass="6309">MSGKSKKEILGMSALSHKFQITIPKEVRTEANLGEGDKIVFVKEDDRIYIKTSVEL</sequence>
<dbReference type="InterPro" id="IPR007159">
    <property type="entry name" value="SpoVT-AbrB_dom"/>
</dbReference>
<dbReference type="SMART" id="SM00966">
    <property type="entry name" value="SpoVT_AbrB"/>
    <property type="match status" value="1"/>
</dbReference>
<feature type="domain" description="SpoVT-AbrB" evidence="1">
    <location>
        <begin position="13"/>
        <end position="56"/>
    </location>
</feature>
<dbReference type="Proteomes" id="UP000028059">
    <property type="component" value="Unassembled WGS sequence"/>
</dbReference>
<evidence type="ECO:0000313" key="3">
    <source>
        <dbReference type="Proteomes" id="UP000028059"/>
    </source>
</evidence>
<dbReference type="Gene3D" id="2.10.260.10">
    <property type="match status" value="1"/>
</dbReference>
<proteinExistence type="predicted"/>
<name>A0A081RLB4_9ARCH</name>
<keyword evidence="3" id="KW-1185">Reference proteome</keyword>
<reference evidence="2 3" key="1">
    <citation type="submission" date="2014-06" db="EMBL/GenBank/DDBJ databases">
        <authorList>
            <person name="Ngugi D.K."/>
            <person name="Blom J."/>
            <person name="Alam I."/>
            <person name="Rashid M."/>
            <person name="Ba Alawi W."/>
            <person name="Zhang G."/>
            <person name="Hikmawan T."/>
            <person name="Guan Y."/>
            <person name="Antunes A."/>
            <person name="Siam R."/>
            <person name="ElDorry H."/>
            <person name="Bajic V."/>
            <person name="Stingl U."/>
        </authorList>
    </citation>
    <scope>NUCLEOTIDE SEQUENCE [LARGE SCALE GENOMIC DNA]</scope>
    <source>
        <strain evidence="2">SCGC AAA799-N04</strain>
    </source>
</reference>
<dbReference type="NCBIfam" id="TIGR01439">
    <property type="entry name" value="lp_hng_hel_AbrB"/>
    <property type="match status" value="1"/>
</dbReference>
<dbReference type="InterPro" id="IPR037914">
    <property type="entry name" value="SpoVT-AbrB_sf"/>
</dbReference>
<comment type="caution">
    <text evidence="2">The sequence shown here is derived from an EMBL/GenBank/DDBJ whole genome shotgun (WGS) entry which is preliminary data.</text>
</comment>
<accession>A0A081RLB4</accession>
<evidence type="ECO:0000259" key="1">
    <source>
        <dbReference type="SMART" id="SM00966"/>
    </source>
</evidence>
<dbReference type="SUPFAM" id="SSF89447">
    <property type="entry name" value="AbrB/MazE/MraZ-like"/>
    <property type="match status" value="1"/>
</dbReference>
<dbReference type="EMBL" id="JOKN01000041">
    <property type="protein sequence ID" value="KEQ55987.1"/>
    <property type="molecule type" value="Genomic_DNA"/>
</dbReference>
<dbReference type="Pfam" id="PF04014">
    <property type="entry name" value="MazE_antitoxin"/>
    <property type="match status" value="1"/>
</dbReference>